<dbReference type="EMBL" id="CAFBQB010000088">
    <property type="protein sequence ID" value="CAB5042858.1"/>
    <property type="molecule type" value="Genomic_DNA"/>
</dbReference>
<proteinExistence type="predicted"/>
<evidence type="ECO:0000313" key="3">
    <source>
        <dbReference type="EMBL" id="CAB5241362.1"/>
    </source>
</evidence>
<evidence type="ECO:0000313" key="1">
    <source>
        <dbReference type="EMBL" id="CAB4832570.1"/>
    </source>
</evidence>
<dbReference type="EMBL" id="CAFABG010000116">
    <property type="protein sequence ID" value="CAB4832570.1"/>
    <property type="molecule type" value="Genomic_DNA"/>
</dbReference>
<gene>
    <name evidence="1" type="ORF">UFOPK3181_01100</name>
    <name evidence="3" type="ORF">UFOPK3520_01081</name>
    <name evidence="2" type="ORF">UFOPK4248_00720</name>
</gene>
<organism evidence="1">
    <name type="scientific">freshwater metagenome</name>
    <dbReference type="NCBI Taxonomy" id="449393"/>
    <lineage>
        <taxon>unclassified sequences</taxon>
        <taxon>metagenomes</taxon>
        <taxon>ecological metagenomes</taxon>
    </lineage>
</organism>
<dbReference type="EMBL" id="CAFBSF010000110">
    <property type="protein sequence ID" value="CAB5241362.1"/>
    <property type="molecule type" value="Genomic_DNA"/>
</dbReference>
<name>A0A6J7AJA0_9ZZZZ</name>
<protein>
    <submittedName>
        <fullName evidence="1">Unannotated protein</fullName>
    </submittedName>
</protein>
<evidence type="ECO:0000313" key="2">
    <source>
        <dbReference type="EMBL" id="CAB5042858.1"/>
    </source>
</evidence>
<dbReference type="AlphaFoldDB" id="A0A6J7AJA0"/>
<accession>A0A6J7AJA0</accession>
<sequence>MGKIALMELREIRDRWNDVLDALLDTDRIAWLAFFDARLADFDGTTLTLDFSDSRKLGAAHEYSAARIKQRQLLISIIKELLNIDVEIAEK</sequence>
<reference evidence="1" key="1">
    <citation type="submission" date="2020-05" db="EMBL/GenBank/DDBJ databases">
        <authorList>
            <person name="Chiriac C."/>
            <person name="Salcher M."/>
            <person name="Ghai R."/>
            <person name="Kavagutti S V."/>
        </authorList>
    </citation>
    <scope>NUCLEOTIDE SEQUENCE</scope>
</reference>